<dbReference type="SUPFAM" id="SSF53474">
    <property type="entry name" value="alpha/beta-Hydrolases"/>
    <property type="match status" value="1"/>
</dbReference>
<gene>
    <name evidence="4" type="ORF">GA0070558_1645</name>
</gene>
<keyword evidence="2" id="KW-0378">Hydrolase</keyword>
<dbReference type="GO" id="GO:0008610">
    <property type="term" value="P:lipid biosynthetic process"/>
    <property type="evidence" value="ECO:0007669"/>
    <property type="project" value="TreeGrafter"/>
</dbReference>
<dbReference type="InterPro" id="IPR001031">
    <property type="entry name" value="Thioesterase"/>
</dbReference>
<dbReference type="InterPro" id="IPR029058">
    <property type="entry name" value="AB_hydrolase_fold"/>
</dbReference>
<evidence type="ECO:0000313" key="5">
    <source>
        <dbReference type="Proteomes" id="UP000199375"/>
    </source>
</evidence>
<dbReference type="InterPro" id="IPR012223">
    <property type="entry name" value="TEII"/>
</dbReference>
<dbReference type="PANTHER" id="PTHR11487:SF0">
    <property type="entry name" value="S-ACYL FATTY ACID SYNTHASE THIOESTERASE, MEDIUM CHAIN"/>
    <property type="match status" value="1"/>
</dbReference>
<evidence type="ECO:0000256" key="1">
    <source>
        <dbReference type="ARBA" id="ARBA00007169"/>
    </source>
</evidence>
<accession>A0A1C4YQC0</accession>
<name>A0A1C4YQC0_9ACTN</name>
<comment type="similarity">
    <text evidence="1">Belongs to the thioesterase family.</text>
</comment>
<sequence>MSIPPQLAPAWWRTFRPAPAASVRLACFPHAGGSASFYLPLARALAPQVEVVAAQYPGRQDRYREPVVTSLAELARRCFEALRPALDRPVVLFGHSMGALLAYEVALLVQDAGLAPPAHLIASGRRAPSCYRDDRFHRLPPAQLVAHIRALRGTDASMLADPDALRLILPALRGDYRAVETYRHDPARRFPGPVTVLTGTDDPMVTADEASAWRRHASGPVDVLAMPGGHFFLADRVDEIAALVGDVAAGRHPGPPGR</sequence>
<proteinExistence type="inferred from homology"/>
<dbReference type="Pfam" id="PF00975">
    <property type="entry name" value="Thioesterase"/>
    <property type="match status" value="1"/>
</dbReference>
<dbReference type="InterPro" id="IPR020802">
    <property type="entry name" value="TesA-like"/>
</dbReference>
<dbReference type="Proteomes" id="UP000199375">
    <property type="component" value="Unassembled WGS sequence"/>
</dbReference>
<dbReference type="Gene3D" id="3.40.50.1820">
    <property type="entry name" value="alpha/beta hydrolase"/>
    <property type="match status" value="1"/>
</dbReference>
<feature type="domain" description="Thioesterase TesA-like" evidence="3">
    <location>
        <begin position="26"/>
        <end position="248"/>
    </location>
</feature>
<protein>
    <submittedName>
        <fullName evidence="4">Surfactin synthase thioesterase subunit</fullName>
    </submittedName>
</protein>
<dbReference type="PANTHER" id="PTHR11487">
    <property type="entry name" value="THIOESTERASE"/>
    <property type="match status" value="1"/>
</dbReference>
<reference evidence="4 5" key="1">
    <citation type="submission" date="2016-06" db="EMBL/GenBank/DDBJ databases">
        <authorList>
            <person name="Kjaerup R.B."/>
            <person name="Dalgaard T.S."/>
            <person name="Juul-Madsen H.R."/>
        </authorList>
    </citation>
    <scope>NUCLEOTIDE SEQUENCE [LARGE SCALE GENOMIC DNA]</scope>
    <source>
        <strain evidence="4 5">DSM 45626</strain>
    </source>
</reference>
<dbReference type="SMART" id="SM00824">
    <property type="entry name" value="PKS_TE"/>
    <property type="match status" value="1"/>
</dbReference>
<dbReference type="AlphaFoldDB" id="A0A1C4YQC0"/>
<dbReference type="RefSeq" id="WP_091287120.1">
    <property type="nucleotide sequence ID" value="NZ_FMCW01000064.1"/>
</dbReference>
<dbReference type="GO" id="GO:0016787">
    <property type="term" value="F:hydrolase activity"/>
    <property type="evidence" value="ECO:0007669"/>
    <property type="project" value="UniProtKB-KW"/>
</dbReference>
<evidence type="ECO:0000256" key="2">
    <source>
        <dbReference type="ARBA" id="ARBA00022801"/>
    </source>
</evidence>
<organism evidence="4 5">
    <name type="scientific">Micromonospora haikouensis</name>
    <dbReference type="NCBI Taxonomy" id="686309"/>
    <lineage>
        <taxon>Bacteria</taxon>
        <taxon>Bacillati</taxon>
        <taxon>Actinomycetota</taxon>
        <taxon>Actinomycetes</taxon>
        <taxon>Micromonosporales</taxon>
        <taxon>Micromonosporaceae</taxon>
        <taxon>Micromonospora</taxon>
    </lineage>
</organism>
<evidence type="ECO:0000259" key="3">
    <source>
        <dbReference type="SMART" id="SM00824"/>
    </source>
</evidence>
<evidence type="ECO:0000313" key="4">
    <source>
        <dbReference type="EMBL" id="SCF22886.1"/>
    </source>
</evidence>
<dbReference type="EMBL" id="FMCW01000064">
    <property type="protein sequence ID" value="SCF22886.1"/>
    <property type="molecule type" value="Genomic_DNA"/>
</dbReference>